<protein>
    <recommendedName>
        <fullName evidence="1">HNH domain-containing protein</fullName>
    </recommendedName>
</protein>
<accession>A0A844A6U2</accession>
<dbReference type="GO" id="GO:0003676">
    <property type="term" value="F:nucleic acid binding"/>
    <property type="evidence" value="ECO:0007669"/>
    <property type="project" value="InterPro"/>
</dbReference>
<gene>
    <name evidence="2" type="ORF">GHK48_11460</name>
</gene>
<reference evidence="2 3" key="1">
    <citation type="journal article" date="2013" name="Genome Biol.">
        <title>Comparative genomics of the core and accessory genomes of 48 Sinorhizobium strains comprising five genospecies.</title>
        <authorList>
            <person name="Sugawara M."/>
            <person name="Epstein B."/>
            <person name="Badgley B.D."/>
            <person name="Unno T."/>
            <person name="Xu L."/>
            <person name="Reese J."/>
            <person name="Gyaneshwar P."/>
            <person name="Denny R."/>
            <person name="Mudge J."/>
            <person name="Bharti A.K."/>
            <person name="Farmer A.D."/>
            <person name="May G.D."/>
            <person name="Woodward J.E."/>
            <person name="Medigue C."/>
            <person name="Vallenet D."/>
            <person name="Lajus A."/>
            <person name="Rouy Z."/>
            <person name="Martinez-Vaz B."/>
            <person name="Tiffin P."/>
            <person name="Young N.D."/>
            <person name="Sadowsky M.J."/>
        </authorList>
    </citation>
    <scope>NUCLEOTIDE SEQUENCE [LARGE SCALE GENOMIC DNA]</scope>
    <source>
        <strain evidence="2 3">USDA205</strain>
    </source>
</reference>
<dbReference type="Pfam" id="PF01844">
    <property type="entry name" value="HNH"/>
    <property type="match status" value="1"/>
</dbReference>
<dbReference type="Proteomes" id="UP000466694">
    <property type="component" value="Unassembled WGS sequence"/>
</dbReference>
<dbReference type="InterPro" id="IPR002711">
    <property type="entry name" value="HNH"/>
</dbReference>
<sequence length="119" mass="14225">MRNSRKIKKLRNKAAQGQQWHCYYCREPMWDEDPRAFGERFSLSLGEALRYRCTAEHLHERGKAGADVERNVVAACRYCNRTRHRAKRPRDAASYAKHVRSRMEGGRWHPFRLRRQPDL</sequence>
<dbReference type="GO" id="GO:0004519">
    <property type="term" value="F:endonuclease activity"/>
    <property type="evidence" value="ECO:0007669"/>
    <property type="project" value="InterPro"/>
</dbReference>
<organism evidence="2 3">
    <name type="scientific">Rhizobium fredii</name>
    <name type="common">Sinorhizobium fredii</name>
    <dbReference type="NCBI Taxonomy" id="380"/>
    <lineage>
        <taxon>Bacteria</taxon>
        <taxon>Pseudomonadati</taxon>
        <taxon>Pseudomonadota</taxon>
        <taxon>Alphaproteobacteria</taxon>
        <taxon>Hyphomicrobiales</taxon>
        <taxon>Rhizobiaceae</taxon>
        <taxon>Sinorhizobium/Ensifer group</taxon>
        <taxon>Sinorhizobium</taxon>
    </lineage>
</organism>
<evidence type="ECO:0000313" key="2">
    <source>
        <dbReference type="EMBL" id="MQX08884.1"/>
    </source>
</evidence>
<dbReference type="GO" id="GO:0008270">
    <property type="term" value="F:zinc ion binding"/>
    <property type="evidence" value="ECO:0007669"/>
    <property type="project" value="InterPro"/>
</dbReference>
<feature type="domain" description="HNH" evidence="1">
    <location>
        <begin position="50"/>
        <end position="85"/>
    </location>
</feature>
<proteinExistence type="predicted"/>
<dbReference type="RefSeq" id="WP_081318975.1">
    <property type="nucleotide sequence ID" value="NZ_BJNI01000182.1"/>
</dbReference>
<dbReference type="Gene3D" id="1.10.30.50">
    <property type="match status" value="1"/>
</dbReference>
<dbReference type="EMBL" id="WISZ01000097">
    <property type="protein sequence ID" value="MQX08884.1"/>
    <property type="molecule type" value="Genomic_DNA"/>
</dbReference>
<evidence type="ECO:0000259" key="1">
    <source>
        <dbReference type="Pfam" id="PF01844"/>
    </source>
</evidence>
<evidence type="ECO:0000313" key="3">
    <source>
        <dbReference type="Proteomes" id="UP000466694"/>
    </source>
</evidence>
<dbReference type="AlphaFoldDB" id="A0A844A6U2"/>
<comment type="caution">
    <text evidence="2">The sequence shown here is derived from an EMBL/GenBank/DDBJ whole genome shotgun (WGS) entry which is preliminary data.</text>
</comment>
<name>A0A844A6U2_RHIFR</name>